<keyword evidence="3" id="KW-1185">Reference proteome</keyword>
<dbReference type="Proteomes" id="UP000050920">
    <property type="component" value="Unassembled WGS sequence"/>
</dbReference>
<evidence type="ECO:0000313" key="3">
    <source>
        <dbReference type="Proteomes" id="UP000050920"/>
    </source>
</evidence>
<keyword evidence="1" id="KW-1133">Transmembrane helix</keyword>
<feature type="transmembrane region" description="Helical" evidence="1">
    <location>
        <begin position="28"/>
        <end position="48"/>
    </location>
</feature>
<protein>
    <submittedName>
        <fullName evidence="2">Uncharacterized protein</fullName>
    </submittedName>
</protein>
<gene>
    <name evidence="2" type="ORF">DY78_GL000383</name>
</gene>
<accession>A0A0R2NMZ9</accession>
<keyword evidence="1" id="KW-0472">Membrane</keyword>
<proteinExistence type="predicted"/>
<keyword evidence="1" id="KW-0812">Transmembrane</keyword>
<sequence>MAKVFDDYLLGLPGVLFNVYVANKVGNVWGWLLVSIFLLIFLVAYPYLMHKRPKLRIEKGLDRFNKPYMGQKAAATRHQQHDIYDVDSVSDYANAQETRQIVGLTGLVALIGTFIKRWLLQLIALPWLLVIFSHKLGVKK</sequence>
<dbReference type="AlphaFoldDB" id="A0A0R2NMZ9"/>
<evidence type="ECO:0000256" key="1">
    <source>
        <dbReference type="SAM" id="Phobius"/>
    </source>
</evidence>
<organism evidence="2 3">
    <name type="scientific">Lactiplantibacillus fabifermentans DSM 21115</name>
    <dbReference type="NCBI Taxonomy" id="1413187"/>
    <lineage>
        <taxon>Bacteria</taxon>
        <taxon>Bacillati</taxon>
        <taxon>Bacillota</taxon>
        <taxon>Bacilli</taxon>
        <taxon>Lactobacillales</taxon>
        <taxon>Lactobacillaceae</taxon>
        <taxon>Lactiplantibacillus</taxon>
    </lineage>
</organism>
<evidence type="ECO:0000313" key="2">
    <source>
        <dbReference type="EMBL" id="KRO27054.1"/>
    </source>
</evidence>
<reference evidence="2 3" key="1">
    <citation type="journal article" date="2015" name="Genome Announc.">
        <title>Expanding the biotechnology potential of lactobacilli through comparative genomics of 213 strains and associated genera.</title>
        <authorList>
            <person name="Sun Z."/>
            <person name="Harris H.M."/>
            <person name="McCann A."/>
            <person name="Guo C."/>
            <person name="Argimon S."/>
            <person name="Zhang W."/>
            <person name="Yang X."/>
            <person name="Jeffery I.B."/>
            <person name="Cooney J.C."/>
            <person name="Kagawa T.F."/>
            <person name="Liu W."/>
            <person name="Song Y."/>
            <person name="Salvetti E."/>
            <person name="Wrobel A."/>
            <person name="Rasinkangas P."/>
            <person name="Parkhill J."/>
            <person name="Rea M.C."/>
            <person name="O'Sullivan O."/>
            <person name="Ritari J."/>
            <person name="Douillard F.P."/>
            <person name="Paul Ross R."/>
            <person name="Yang R."/>
            <person name="Briner A.E."/>
            <person name="Felis G.E."/>
            <person name="de Vos W.M."/>
            <person name="Barrangou R."/>
            <person name="Klaenhammer T.R."/>
            <person name="Caufield P.W."/>
            <person name="Cui Y."/>
            <person name="Zhang H."/>
            <person name="O'Toole P.W."/>
        </authorList>
    </citation>
    <scope>NUCLEOTIDE SEQUENCE [LARGE SCALE GENOMIC DNA]</scope>
    <source>
        <strain evidence="2 3">DSM 21115</strain>
    </source>
</reference>
<dbReference type="EMBL" id="AYGX02000092">
    <property type="protein sequence ID" value="KRO27054.1"/>
    <property type="molecule type" value="Genomic_DNA"/>
</dbReference>
<comment type="caution">
    <text evidence="2">The sequence shown here is derived from an EMBL/GenBank/DDBJ whole genome shotgun (WGS) entry which is preliminary data.</text>
</comment>
<name>A0A0R2NMZ9_9LACO</name>
<dbReference type="RefSeq" id="WP_024626275.1">
    <property type="nucleotide sequence ID" value="NZ_AYGX02000092.1"/>
</dbReference>